<accession>W1P2W0</accession>
<sequence length="94" mass="10586">MLQLCAMQSKLCHGCDCGSGPTQDLTNLFKRFKIRGLIIHDKDGYESSEENPFHNQGRNEAMPHNQGKEPGLPLEEHLVKALEGIHRGLHRGLR</sequence>
<proteinExistence type="predicted"/>
<dbReference type="HOGENOM" id="CLU_2389160_0_0_1"/>
<dbReference type="Proteomes" id="UP000017836">
    <property type="component" value="Unassembled WGS sequence"/>
</dbReference>
<protein>
    <submittedName>
        <fullName evidence="2">Uncharacterized protein</fullName>
    </submittedName>
</protein>
<evidence type="ECO:0000313" key="3">
    <source>
        <dbReference type="Proteomes" id="UP000017836"/>
    </source>
</evidence>
<evidence type="ECO:0000313" key="2">
    <source>
        <dbReference type="EMBL" id="ERN04167.1"/>
    </source>
</evidence>
<evidence type="ECO:0000256" key="1">
    <source>
        <dbReference type="SAM" id="MobiDB-lite"/>
    </source>
</evidence>
<name>W1P2W0_AMBTC</name>
<reference evidence="3" key="1">
    <citation type="journal article" date="2013" name="Science">
        <title>The Amborella genome and the evolution of flowering plants.</title>
        <authorList>
            <consortium name="Amborella Genome Project"/>
        </authorList>
    </citation>
    <scope>NUCLEOTIDE SEQUENCE [LARGE SCALE GENOMIC DNA]</scope>
</reference>
<keyword evidence="3" id="KW-1185">Reference proteome</keyword>
<organism evidence="2 3">
    <name type="scientific">Amborella trichopoda</name>
    <dbReference type="NCBI Taxonomy" id="13333"/>
    <lineage>
        <taxon>Eukaryota</taxon>
        <taxon>Viridiplantae</taxon>
        <taxon>Streptophyta</taxon>
        <taxon>Embryophyta</taxon>
        <taxon>Tracheophyta</taxon>
        <taxon>Spermatophyta</taxon>
        <taxon>Magnoliopsida</taxon>
        <taxon>Amborellales</taxon>
        <taxon>Amborellaceae</taxon>
        <taxon>Amborella</taxon>
    </lineage>
</organism>
<feature type="region of interest" description="Disordered" evidence="1">
    <location>
        <begin position="45"/>
        <end position="71"/>
    </location>
</feature>
<dbReference type="EMBL" id="KI394293">
    <property type="protein sequence ID" value="ERN04167.1"/>
    <property type="molecule type" value="Genomic_DNA"/>
</dbReference>
<dbReference type="Gramene" id="ERN04167">
    <property type="protein sequence ID" value="ERN04167"/>
    <property type="gene ID" value="AMTR_s00077p00089880"/>
</dbReference>
<dbReference type="AlphaFoldDB" id="W1P2W0"/>
<gene>
    <name evidence="2" type="ORF">AMTR_s00077p00089880</name>
</gene>